<protein>
    <submittedName>
        <fullName evidence="1">Uncharacterized protein</fullName>
    </submittedName>
</protein>
<name>A0ABT0BU58_9SPHN</name>
<evidence type="ECO:0000313" key="1">
    <source>
        <dbReference type="EMBL" id="MCJ2188574.1"/>
    </source>
</evidence>
<evidence type="ECO:0000313" key="2">
    <source>
        <dbReference type="Proteomes" id="UP001202281"/>
    </source>
</evidence>
<reference evidence="1 2" key="1">
    <citation type="submission" date="2022-04" db="EMBL/GenBank/DDBJ databases">
        <title>Identification of a novel bacterium isolated from mangrove sediments.</title>
        <authorList>
            <person name="Pan X."/>
        </authorList>
    </citation>
    <scope>NUCLEOTIDE SEQUENCE [LARGE SCALE GENOMIC DNA]</scope>
    <source>
        <strain evidence="1 2">B2638</strain>
    </source>
</reference>
<keyword evidence="2" id="KW-1185">Reference proteome</keyword>
<sequence>MTAHSCGMARVIALAAHQAAHRAPRLEMLRSLIVAGCAMALILAKAPLPL</sequence>
<gene>
    <name evidence="1" type="ORF">MTR66_17350</name>
</gene>
<organism evidence="1 2">
    <name type="scientific">Novosphingobium beihaiensis</name>
    <dbReference type="NCBI Taxonomy" id="2930389"/>
    <lineage>
        <taxon>Bacteria</taxon>
        <taxon>Pseudomonadati</taxon>
        <taxon>Pseudomonadota</taxon>
        <taxon>Alphaproteobacteria</taxon>
        <taxon>Sphingomonadales</taxon>
        <taxon>Sphingomonadaceae</taxon>
        <taxon>Novosphingobium</taxon>
    </lineage>
</organism>
<dbReference type="RefSeq" id="WP_243923350.1">
    <property type="nucleotide sequence ID" value="NZ_JALHLG010000038.1"/>
</dbReference>
<accession>A0ABT0BU58</accession>
<dbReference type="EMBL" id="JALHLG010000038">
    <property type="protein sequence ID" value="MCJ2188574.1"/>
    <property type="molecule type" value="Genomic_DNA"/>
</dbReference>
<dbReference type="Proteomes" id="UP001202281">
    <property type="component" value="Unassembled WGS sequence"/>
</dbReference>
<comment type="caution">
    <text evidence="1">The sequence shown here is derived from an EMBL/GenBank/DDBJ whole genome shotgun (WGS) entry which is preliminary data.</text>
</comment>
<proteinExistence type="predicted"/>